<dbReference type="InterPro" id="IPR002347">
    <property type="entry name" value="SDR_fam"/>
</dbReference>
<dbReference type="PANTHER" id="PTHR43477">
    <property type="entry name" value="DIHYDROANTICAPSIN 7-DEHYDROGENASE"/>
    <property type="match status" value="1"/>
</dbReference>
<sequence>MSIVVTGGGRGVGRAIVERLLSGETDRVVVVEFDAATLEWAADDVRIVPVVGDAADEQVAARAVEAAGELRGWVNNAAVFPAGSLPELPAREASALIARNVDPVITGCRAAIRAFLAAGTRGSIVNISSHQAQRPVRGAFAYATAKAAVEGLTRALAVDHGPQGVRVNALALGSITTDRSDTHLAALDPAGREAFEHEIRLLQPLGRMGRPDEVAEAAAFLLSDRASFINGAVVPIDGGRSAVGRDPEEL</sequence>
<dbReference type="CDD" id="cd05233">
    <property type="entry name" value="SDR_c"/>
    <property type="match status" value="1"/>
</dbReference>
<proteinExistence type="inferred from homology"/>
<evidence type="ECO:0000256" key="2">
    <source>
        <dbReference type="ARBA" id="ARBA00023002"/>
    </source>
</evidence>
<dbReference type="Pfam" id="PF13561">
    <property type="entry name" value="adh_short_C2"/>
    <property type="match status" value="1"/>
</dbReference>
<comment type="caution">
    <text evidence="3">The sequence shown here is derived from an EMBL/GenBank/DDBJ whole genome shotgun (WGS) entry which is preliminary data.</text>
</comment>
<dbReference type="Proteomes" id="UP001523369">
    <property type="component" value="Unassembled WGS sequence"/>
</dbReference>
<dbReference type="PANTHER" id="PTHR43477:SF1">
    <property type="entry name" value="DIHYDROANTICAPSIN 7-DEHYDROGENASE"/>
    <property type="match status" value="1"/>
</dbReference>
<evidence type="ECO:0000256" key="1">
    <source>
        <dbReference type="ARBA" id="ARBA00006484"/>
    </source>
</evidence>
<protein>
    <submittedName>
        <fullName evidence="3">SDR family oxidoreductase</fullName>
    </submittedName>
</protein>
<dbReference type="PRINTS" id="PR00081">
    <property type="entry name" value="GDHRDH"/>
</dbReference>
<dbReference type="InterPro" id="IPR051122">
    <property type="entry name" value="SDR_DHRS6-like"/>
</dbReference>
<accession>A0ABT1DPX1</accession>
<evidence type="ECO:0000313" key="4">
    <source>
        <dbReference type="Proteomes" id="UP001523369"/>
    </source>
</evidence>
<gene>
    <name evidence="3" type="ORF">M1L60_20110</name>
</gene>
<dbReference type="RefSeq" id="WP_253238986.1">
    <property type="nucleotide sequence ID" value="NZ_JAMYJR010000021.1"/>
</dbReference>
<dbReference type="PRINTS" id="PR00080">
    <property type="entry name" value="SDRFAMILY"/>
</dbReference>
<keyword evidence="4" id="KW-1185">Reference proteome</keyword>
<reference evidence="3 4" key="1">
    <citation type="submission" date="2022-06" db="EMBL/GenBank/DDBJ databases">
        <title>New Species of the Genus Actinoplanes, ActinopZanes ferrugineus.</title>
        <authorList>
            <person name="Ding P."/>
        </authorList>
    </citation>
    <scope>NUCLEOTIDE SEQUENCE [LARGE SCALE GENOMIC DNA]</scope>
    <source>
        <strain evidence="3 4">TRM88003</strain>
    </source>
</reference>
<dbReference type="SUPFAM" id="SSF51735">
    <property type="entry name" value="NAD(P)-binding Rossmann-fold domains"/>
    <property type="match status" value="1"/>
</dbReference>
<name>A0ABT1DPX1_9ACTN</name>
<dbReference type="PROSITE" id="PS00061">
    <property type="entry name" value="ADH_SHORT"/>
    <property type="match status" value="1"/>
</dbReference>
<dbReference type="InterPro" id="IPR036291">
    <property type="entry name" value="NAD(P)-bd_dom_sf"/>
</dbReference>
<evidence type="ECO:0000313" key="3">
    <source>
        <dbReference type="EMBL" id="MCO8272903.1"/>
    </source>
</evidence>
<keyword evidence="2" id="KW-0560">Oxidoreductase</keyword>
<dbReference type="Gene3D" id="3.40.50.720">
    <property type="entry name" value="NAD(P)-binding Rossmann-like Domain"/>
    <property type="match status" value="1"/>
</dbReference>
<dbReference type="InterPro" id="IPR020904">
    <property type="entry name" value="Sc_DH/Rdtase_CS"/>
</dbReference>
<organism evidence="3 4">
    <name type="scientific">Paractinoplanes aksuensis</name>
    <dbReference type="NCBI Taxonomy" id="2939490"/>
    <lineage>
        <taxon>Bacteria</taxon>
        <taxon>Bacillati</taxon>
        <taxon>Actinomycetota</taxon>
        <taxon>Actinomycetes</taxon>
        <taxon>Micromonosporales</taxon>
        <taxon>Micromonosporaceae</taxon>
        <taxon>Paractinoplanes</taxon>
    </lineage>
</organism>
<comment type="similarity">
    <text evidence="1">Belongs to the short-chain dehydrogenases/reductases (SDR) family.</text>
</comment>
<dbReference type="EMBL" id="JAMYJR010000021">
    <property type="protein sequence ID" value="MCO8272903.1"/>
    <property type="molecule type" value="Genomic_DNA"/>
</dbReference>